<dbReference type="Gene3D" id="3.30.1240.10">
    <property type="match status" value="1"/>
</dbReference>
<name>A0A7Y0K957_9BACI</name>
<accession>A0A7Y0K957</accession>
<dbReference type="SUPFAM" id="SSF56784">
    <property type="entry name" value="HAD-like"/>
    <property type="match status" value="1"/>
</dbReference>
<dbReference type="PANTHER" id="PTHR10000:SF55">
    <property type="entry name" value="5-AMINO-6-(5-PHOSPHO-D-RIBITYLAMINO)URACIL PHOSPHATASE YCSE"/>
    <property type="match status" value="1"/>
</dbReference>
<proteinExistence type="predicted"/>
<protein>
    <submittedName>
        <fullName evidence="1">HAD family phosphatase</fullName>
    </submittedName>
</protein>
<keyword evidence="2" id="KW-1185">Reference proteome</keyword>
<dbReference type="SFLD" id="SFLDG01144">
    <property type="entry name" value="C2.B.4:_PGP_Like"/>
    <property type="match status" value="1"/>
</dbReference>
<dbReference type="EMBL" id="JABBPK010000001">
    <property type="protein sequence ID" value="NMO77996.1"/>
    <property type="molecule type" value="Genomic_DNA"/>
</dbReference>
<evidence type="ECO:0000313" key="1">
    <source>
        <dbReference type="EMBL" id="NMO77996.1"/>
    </source>
</evidence>
<dbReference type="InterPro" id="IPR006379">
    <property type="entry name" value="HAD-SF_hydro_IIB"/>
</dbReference>
<dbReference type="PANTHER" id="PTHR10000">
    <property type="entry name" value="PHOSPHOSERINE PHOSPHATASE"/>
    <property type="match status" value="1"/>
</dbReference>
<dbReference type="Gene3D" id="3.40.50.1000">
    <property type="entry name" value="HAD superfamily/HAD-like"/>
    <property type="match status" value="1"/>
</dbReference>
<dbReference type="SFLD" id="SFLDS00003">
    <property type="entry name" value="Haloacid_Dehalogenase"/>
    <property type="match status" value="1"/>
</dbReference>
<dbReference type="GO" id="GO:0005829">
    <property type="term" value="C:cytosol"/>
    <property type="evidence" value="ECO:0007669"/>
    <property type="project" value="TreeGrafter"/>
</dbReference>
<dbReference type="NCBIfam" id="TIGR01484">
    <property type="entry name" value="HAD-SF-IIB"/>
    <property type="match status" value="1"/>
</dbReference>
<dbReference type="RefSeq" id="WP_169188661.1">
    <property type="nucleotide sequence ID" value="NZ_JABBPK010000001.1"/>
</dbReference>
<dbReference type="Proteomes" id="UP000588491">
    <property type="component" value="Unassembled WGS sequence"/>
</dbReference>
<reference evidence="1 2" key="1">
    <citation type="submission" date="2020-04" db="EMBL/GenBank/DDBJ databases">
        <title>Bacillus sp. UniB3 isolated from commercial digestive syrup.</title>
        <authorList>
            <person name="Thorat V."/>
            <person name="Kirdat K."/>
            <person name="Tiwarekar B."/>
            <person name="Yadav A."/>
        </authorList>
    </citation>
    <scope>NUCLEOTIDE SEQUENCE [LARGE SCALE GENOMIC DNA]</scope>
    <source>
        <strain evidence="1 2">UniB3</strain>
    </source>
</reference>
<dbReference type="GO" id="GO:0016791">
    <property type="term" value="F:phosphatase activity"/>
    <property type="evidence" value="ECO:0007669"/>
    <property type="project" value="TreeGrafter"/>
</dbReference>
<dbReference type="InterPro" id="IPR023214">
    <property type="entry name" value="HAD_sf"/>
</dbReference>
<dbReference type="SFLD" id="SFLDG01140">
    <property type="entry name" value="C2.B:_Phosphomannomutase_and_P"/>
    <property type="match status" value="1"/>
</dbReference>
<comment type="caution">
    <text evidence="1">The sequence shown here is derived from an EMBL/GenBank/DDBJ whole genome shotgun (WGS) entry which is preliminary data.</text>
</comment>
<dbReference type="Pfam" id="PF08282">
    <property type="entry name" value="Hydrolase_3"/>
    <property type="match status" value="2"/>
</dbReference>
<dbReference type="PROSITE" id="PS01228">
    <property type="entry name" value="COF_1"/>
    <property type="match status" value="1"/>
</dbReference>
<dbReference type="GO" id="GO:0000287">
    <property type="term" value="F:magnesium ion binding"/>
    <property type="evidence" value="ECO:0007669"/>
    <property type="project" value="TreeGrafter"/>
</dbReference>
<evidence type="ECO:0000313" key="2">
    <source>
        <dbReference type="Proteomes" id="UP000588491"/>
    </source>
</evidence>
<dbReference type="CDD" id="cd07516">
    <property type="entry name" value="HAD_Pase"/>
    <property type="match status" value="1"/>
</dbReference>
<sequence>MTKKLEEKEIKLIALDMDGTLLNEKGEIPEENKKAIKEAHDQGVHVVLSTGRSIATCRDHAKSLLLKTFLVTVNGSEIWDMNGNLIERNLVDATHIQWMWELAQQHKANMWAASCDQVWIDKMPEDVSKSEWLKFGFHIEDDQVREQVLNSLNEKNCFEISNSSPVNIEVNALGINKARGLKKVCELLHITMDQVLAAGDSLNDISMIKEAGIGVAMGNAQEIVKQTADVVTLTNNENGVAYAIRKWALKKEVAEVKK</sequence>
<dbReference type="AlphaFoldDB" id="A0A7Y0K957"/>
<gene>
    <name evidence="1" type="ORF">HHU08_13465</name>
</gene>
<dbReference type="InterPro" id="IPR036412">
    <property type="entry name" value="HAD-like_sf"/>
</dbReference>
<organism evidence="1 2">
    <name type="scientific">Niallia alba</name>
    <dbReference type="NCBI Taxonomy" id="2729105"/>
    <lineage>
        <taxon>Bacteria</taxon>
        <taxon>Bacillati</taxon>
        <taxon>Bacillota</taxon>
        <taxon>Bacilli</taxon>
        <taxon>Bacillales</taxon>
        <taxon>Bacillaceae</taxon>
        <taxon>Niallia</taxon>
    </lineage>
</organism>
<dbReference type="PRINTS" id="PR00119">
    <property type="entry name" value="CATATPASE"/>
</dbReference>